<feature type="compositionally biased region" description="Pro residues" evidence="13">
    <location>
        <begin position="532"/>
        <end position="568"/>
    </location>
</feature>
<accession>A0A8K1FDQ9</accession>
<dbReference type="InterPro" id="IPR003034">
    <property type="entry name" value="SAP_dom"/>
</dbReference>
<evidence type="ECO:0000313" key="18">
    <source>
        <dbReference type="Proteomes" id="UP000794436"/>
    </source>
</evidence>
<keyword evidence="5" id="KW-0507">mRNA processing</keyword>
<dbReference type="PANTHER" id="PTHR10552:SF6">
    <property type="entry name" value="U2 SMALL NUCLEAR RIBONUCLEOPROTEIN A"/>
    <property type="match status" value="1"/>
</dbReference>
<feature type="transmembrane region" description="Helical" evidence="14">
    <location>
        <begin position="83"/>
        <end position="103"/>
    </location>
</feature>
<dbReference type="PROSITE" id="PS51450">
    <property type="entry name" value="LRR"/>
    <property type="match status" value="1"/>
</dbReference>
<comment type="similarity">
    <text evidence="11">Belongs to the U2 small nuclear ribonucleoprotein A family.</text>
</comment>
<dbReference type="SUPFAM" id="SSF52058">
    <property type="entry name" value="L domain-like"/>
    <property type="match status" value="1"/>
</dbReference>
<evidence type="ECO:0000256" key="12">
    <source>
        <dbReference type="PROSITE-ProRule" id="PRU00205"/>
    </source>
</evidence>
<dbReference type="Pfam" id="PF02037">
    <property type="entry name" value="SAP"/>
    <property type="match status" value="1"/>
</dbReference>
<dbReference type="FunFam" id="3.80.10.10:FF:000026">
    <property type="entry name" value="U2 small nuclear ribonucleoprotein A"/>
    <property type="match status" value="1"/>
</dbReference>
<feature type="region of interest" description="Disordered" evidence="13">
    <location>
        <begin position="519"/>
        <end position="607"/>
    </location>
</feature>
<keyword evidence="9" id="KW-0508">mRNA splicing</keyword>
<dbReference type="SMART" id="SM00513">
    <property type="entry name" value="SAP"/>
    <property type="match status" value="1"/>
</dbReference>
<dbReference type="Pfam" id="PF03798">
    <property type="entry name" value="TRAM_LAG1_CLN8"/>
    <property type="match status" value="1"/>
</dbReference>
<comment type="subcellular location">
    <subcellularLocation>
        <location evidence="2">Membrane</location>
        <topology evidence="2">Multi-pass membrane protein</topology>
    </subcellularLocation>
    <subcellularLocation>
        <location evidence="1">Nucleus</location>
    </subcellularLocation>
</comment>
<feature type="transmembrane region" description="Helical" evidence="14">
    <location>
        <begin position="156"/>
        <end position="184"/>
    </location>
</feature>
<evidence type="ECO:0000256" key="9">
    <source>
        <dbReference type="ARBA" id="ARBA00023187"/>
    </source>
</evidence>
<gene>
    <name evidence="17" type="ORF">Poli38472_008495</name>
</gene>
<dbReference type="InterPro" id="IPR032675">
    <property type="entry name" value="LRR_dom_sf"/>
</dbReference>
<dbReference type="Gene3D" id="3.80.10.10">
    <property type="entry name" value="Ribonuclease Inhibitor"/>
    <property type="match status" value="1"/>
</dbReference>
<evidence type="ECO:0000256" key="5">
    <source>
        <dbReference type="ARBA" id="ARBA00022728"/>
    </source>
</evidence>
<evidence type="ECO:0000256" key="10">
    <source>
        <dbReference type="ARBA" id="ARBA00023242"/>
    </source>
</evidence>
<evidence type="ECO:0000256" key="6">
    <source>
        <dbReference type="ARBA" id="ARBA00022737"/>
    </source>
</evidence>
<dbReference type="InterPro" id="IPR044640">
    <property type="entry name" value="RU2A"/>
</dbReference>
<dbReference type="EMBL" id="SPLM01000146">
    <property type="protein sequence ID" value="TMW55847.1"/>
    <property type="molecule type" value="Genomic_DNA"/>
</dbReference>
<keyword evidence="3" id="KW-0433">Leucine-rich repeat</keyword>
<dbReference type="InterPro" id="IPR001611">
    <property type="entry name" value="Leu-rich_rpt"/>
</dbReference>
<feature type="transmembrane region" description="Helical" evidence="14">
    <location>
        <begin position="242"/>
        <end position="263"/>
    </location>
</feature>
<feature type="transmembrane region" description="Helical" evidence="14">
    <location>
        <begin position="37"/>
        <end position="57"/>
    </location>
</feature>
<keyword evidence="4 12" id="KW-0812">Transmembrane</keyword>
<evidence type="ECO:0000256" key="8">
    <source>
        <dbReference type="ARBA" id="ARBA00023136"/>
    </source>
</evidence>
<dbReference type="SMART" id="SM00724">
    <property type="entry name" value="TLC"/>
    <property type="match status" value="1"/>
</dbReference>
<evidence type="ECO:0000256" key="14">
    <source>
        <dbReference type="SAM" id="Phobius"/>
    </source>
</evidence>
<feature type="compositionally biased region" description="Pro residues" evidence="13">
    <location>
        <begin position="594"/>
        <end position="603"/>
    </location>
</feature>
<comment type="caution">
    <text evidence="17">The sequence shown here is derived from an EMBL/GenBank/DDBJ whole genome shotgun (WGS) entry which is preliminary data.</text>
</comment>
<evidence type="ECO:0000256" key="11">
    <source>
        <dbReference type="ARBA" id="ARBA00024196"/>
    </source>
</evidence>
<dbReference type="Proteomes" id="UP000794436">
    <property type="component" value="Unassembled WGS sequence"/>
</dbReference>
<feature type="transmembrane region" description="Helical" evidence="14">
    <location>
        <begin position="115"/>
        <end position="136"/>
    </location>
</feature>
<dbReference type="InterPro" id="IPR036361">
    <property type="entry name" value="SAP_dom_sf"/>
</dbReference>
<keyword evidence="18" id="KW-1185">Reference proteome</keyword>
<evidence type="ECO:0000256" key="3">
    <source>
        <dbReference type="ARBA" id="ARBA00022614"/>
    </source>
</evidence>
<keyword evidence="7 14" id="KW-1133">Transmembrane helix</keyword>
<evidence type="ECO:0000256" key="13">
    <source>
        <dbReference type="SAM" id="MobiDB-lite"/>
    </source>
</evidence>
<sequence length="658" mass="72166">MTTIHVKLHGAPSAALSNATDVYLLEEEHQVRLEENLIVAIGAFVFFWAVFAASWIISTKRVPEFSSFTPAQKADWCSRINSTIHAVAVVVGVVVALVCIEWGDDFMPMTSLRTASITFSIAIGYFTCDLIVIMVWPVPLQSVFVIHHTVAVVPYAINNFVACCAACQFGLLLFLLVELATLPLNARGFLESVGREDSKNHKRAIYATYIVWAFSRTVLPVFLVYSFWAYSYPSKRNHDVCLYPNLVGAHVIALFCVGVFFFVHTPEMLSIRRDRNLLPANNADVASTQVALPTPPMSVKEAKKLKHLASGSYEEVEPNGMSTPPVLAVGDSKRGGSDRPGGTMRLTVEVILRAQISINPLKDRELSLRGYQAPAIENLGVTKDGFDCIDLSDNEIKKLENFPRLRRLRMLLLNNNHIAKIQDNLADSIESLQYLILTGNRIADFSEVDRLVAFEKLDTLSLIGNPVTKRKYYRQYVIHKLPQLRVLDFQKIKPRERDAAAVFFNSVAGKRVEQEAEFESNGAVPPVTASVVPPPPPPAAAQPPPAAPKQVPPPAPAPPKPVPTPAPPAAKSQPADVEMAEPPSPVKKKKADPAPAPSTPPKPAKADVAMEEVPFTPSKPIEQLTVNQLREALKERGLATKGLKAELVKRLKEAVGSA</sequence>
<dbReference type="SUPFAM" id="SSF68906">
    <property type="entry name" value="SAP domain"/>
    <property type="match status" value="1"/>
</dbReference>
<dbReference type="PROSITE" id="PS50800">
    <property type="entry name" value="SAP"/>
    <property type="match status" value="1"/>
</dbReference>
<feature type="transmembrane region" description="Helical" evidence="14">
    <location>
        <begin position="205"/>
        <end position="230"/>
    </location>
</feature>
<protein>
    <recommendedName>
        <fullName evidence="19">SAP domain-containing protein</fullName>
    </recommendedName>
</protein>
<evidence type="ECO:0000259" key="16">
    <source>
        <dbReference type="PROSITE" id="PS50922"/>
    </source>
</evidence>
<keyword evidence="5" id="KW-0747">Spliceosome</keyword>
<dbReference type="Gene3D" id="1.10.720.30">
    <property type="entry name" value="SAP domain"/>
    <property type="match status" value="1"/>
</dbReference>
<keyword evidence="6" id="KW-0677">Repeat</keyword>
<evidence type="ECO:0000256" key="2">
    <source>
        <dbReference type="ARBA" id="ARBA00004141"/>
    </source>
</evidence>
<dbReference type="InterPro" id="IPR003603">
    <property type="entry name" value="U2A'_phosphoprotein32A_C"/>
</dbReference>
<organism evidence="17 18">
    <name type="scientific">Pythium oligandrum</name>
    <name type="common">Mycoparasitic fungus</name>
    <dbReference type="NCBI Taxonomy" id="41045"/>
    <lineage>
        <taxon>Eukaryota</taxon>
        <taxon>Sar</taxon>
        <taxon>Stramenopiles</taxon>
        <taxon>Oomycota</taxon>
        <taxon>Peronosporomycetes</taxon>
        <taxon>Pythiales</taxon>
        <taxon>Pythiaceae</taxon>
        <taxon>Pythium</taxon>
    </lineage>
</organism>
<evidence type="ECO:0000256" key="1">
    <source>
        <dbReference type="ARBA" id="ARBA00004123"/>
    </source>
</evidence>
<dbReference type="PANTHER" id="PTHR10552">
    <property type="entry name" value="U2 SMALL NUCLEAR RIBONUCLEOPROTEIN A"/>
    <property type="match status" value="1"/>
</dbReference>
<evidence type="ECO:0000256" key="7">
    <source>
        <dbReference type="ARBA" id="ARBA00022989"/>
    </source>
</evidence>
<name>A0A8K1FDQ9_PYTOL</name>
<dbReference type="Pfam" id="PF14580">
    <property type="entry name" value="LRR_9"/>
    <property type="match status" value="1"/>
</dbReference>
<dbReference type="SMART" id="SM00446">
    <property type="entry name" value="LRRcap"/>
    <property type="match status" value="1"/>
</dbReference>
<feature type="domain" description="SAP" evidence="15">
    <location>
        <begin position="621"/>
        <end position="655"/>
    </location>
</feature>
<keyword evidence="10" id="KW-0539">Nucleus</keyword>
<dbReference type="GO" id="GO:0005681">
    <property type="term" value="C:spliceosomal complex"/>
    <property type="evidence" value="ECO:0007669"/>
    <property type="project" value="UniProtKB-KW"/>
</dbReference>
<evidence type="ECO:0000256" key="4">
    <source>
        <dbReference type="ARBA" id="ARBA00022692"/>
    </source>
</evidence>
<dbReference type="GO" id="GO:0030620">
    <property type="term" value="F:U2 snRNA binding"/>
    <property type="evidence" value="ECO:0007669"/>
    <property type="project" value="InterPro"/>
</dbReference>
<evidence type="ECO:0000259" key="15">
    <source>
        <dbReference type="PROSITE" id="PS50800"/>
    </source>
</evidence>
<proteinExistence type="inferred from homology"/>
<dbReference type="PROSITE" id="PS50922">
    <property type="entry name" value="TLC"/>
    <property type="match status" value="1"/>
</dbReference>
<dbReference type="InterPro" id="IPR006634">
    <property type="entry name" value="TLC-dom"/>
</dbReference>
<reference evidence="17" key="1">
    <citation type="submission" date="2019-03" db="EMBL/GenBank/DDBJ databases">
        <title>Long read genome sequence of the mycoparasitic Pythium oligandrum ATCC 38472 isolated from sugarbeet rhizosphere.</title>
        <authorList>
            <person name="Gaulin E."/>
        </authorList>
    </citation>
    <scope>NUCLEOTIDE SEQUENCE</scope>
    <source>
        <strain evidence="17">ATCC 38472_TT</strain>
    </source>
</reference>
<dbReference type="GO" id="GO:0000398">
    <property type="term" value="P:mRNA splicing, via spliceosome"/>
    <property type="evidence" value="ECO:0007669"/>
    <property type="project" value="InterPro"/>
</dbReference>
<evidence type="ECO:0000313" key="17">
    <source>
        <dbReference type="EMBL" id="TMW55847.1"/>
    </source>
</evidence>
<evidence type="ECO:0008006" key="19">
    <source>
        <dbReference type="Google" id="ProtNLM"/>
    </source>
</evidence>
<dbReference type="GO" id="GO:0016020">
    <property type="term" value="C:membrane"/>
    <property type="evidence" value="ECO:0007669"/>
    <property type="project" value="UniProtKB-SubCell"/>
</dbReference>
<feature type="domain" description="TLC" evidence="16">
    <location>
        <begin position="71"/>
        <end position="274"/>
    </location>
</feature>
<dbReference type="OrthoDB" id="433501at2759"/>
<dbReference type="AlphaFoldDB" id="A0A8K1FDQ9"/>
<keyword evidence="8 12" id="KW-0472">Membrane</keyword>